<proteinExistence type="inferred from homology"/>
<evidence type="ECO:0000313" key="8">
    <source>
        <dbReference type="Proteomes" id="UP000749559"/>
    </source>
</evidence>
<accession>A0A8J1TV51</accession>
<comment type="subcellular location">
    <subcellularLocation>
        <location evidence="1 6">Membrane</location>
        <topology evidence="1 6">Multi-pass membrane protein</topology>
    </subcellularLocation>
</comment>
<feature type="transmembrane region" description="Helical" evidence="6">
    <location>
        <begin position="555"/>
        <end position="574"/>
    </location>
</feature>
<dbReference type="InterPro" id="IPR049452">
    <property type="entry name" value="Anoctamin_TM"/>
</dbReference>
<feature type="transmembrane region" description="Helical" evidence="6">
    <location>
        <begin position="643"/>
        <end position="664"/>
    </location>
</feature>
<evidence type="ECO:0000256" key="5">
    <source>
        <dbReference type="ARBA" id="ARBA00023136"/>
    </source>
</evidence>
<feature type="transmembrane region" description="Helical" evidence="6">
    <location>
        <begin position="235"/>
        <end position="261"/>
    </location>
</feature>
<comment type="caution">
    <text evidence="6">Lacks conserved residue(s) required for the propagation of feature annotation.</text>
</comment>
<feature type="transmembrane region" description="Helical" evidence="6">
    <location>
        <begin position="602"/>
        <end position="623"/>
    </location>
</feature>
<dbReference type="PANTHER" id="PTHR12308">
    <property type="entry name" value="ANOCTAMIN"/>
    <property type="match status" value="1"/>
</dbReference>
<dbReference type="GO" id="GO:0005254">
    <property type="term" value="F:chloride channel activity"/>
    <property type="evidence" value="ECO:0007669"/>
    <property type="project" value="TreeGrafter"/>
</dbReference>
<dbReference type="OrthoDB" id="296386at2759"/>
<feature type="transmembrane region" description="Helical" evidence="6">
    <location>
        <begin position="340"/>
        <end position="364"/>
    </location>
</feature>
<protein>
    <recommendedName>
        <fullName evidence="6">Anoctamin</fullName>
    </recommendedName>
</protein>
<comment type="caution">
    <text evidence="7">The sequence shown here is derived from an EMBL/GenBank/DDBJ whole genome shotgun (WGS) entry which is preliminary data.</text>
</comment>
<feature type="transmembrane region" description="Helical" evidence="6">
    <location>
        <begin position="426"/>
        <end position="447"/>
    </location>
</feature>
<comment type="similarity">
    <text evidence="2 6">Belongs to the anoctamin family.</text>
</comment>
<feature type="transmembrane region" description="Helical" evidence="6">
    <location>
        <begin position="267"/>
        <end position="285"/>
    </location>
</feature>
<evidence type="ECO:0000313" key="7">
    <source>
        <dbReference type="EMBL" id="CAH1779721.1"/>
    </source>
</evidence>
<dbReference type="AlphaFoldDB" id="A0A8J1TV51"/>
<keyword evidence="8" id="KW-1185">Reference proteome</keyword>
<dbReference type="GO" id="GO:0005886">
    <property type="term" value="C:plasma membrane"/>
    <property type="evidence" value="ECO:0007669"/>
    <property type="project" value="TreeGrafter"/>
</dbReference>
<dbReference type="InterPro" id="IPR007632">
    <property type="entry name" value="Anoctamin"/>
</dbReference>
<gene>
    <name evidence="7" type="ORF">OFUS_LOCUS6499</name>
</gene>
<evidence type="ECO:0000256" key="3">
    <source>
        <dbReference type="ARBA" id="ARBA00022692"/>
    </source>
</evidence>
<keyword evidence="3 6" id="KW-0812">Transmembrane</keyword>
<dbReference type="EMBL" id="CAIIXF020000003">
    <property type="protein sequence ID" value="CAH1779721.1"/>
    <property type="molecule type" value="Genomic_DNA"/>
</dbReference>
<evidence type="ECO:0000256" key="4">
    <source>
        <dbReference type="ARBA" id="ARBA00022989"/>
    </source>
</evidence>
<name>A0A8J1TV51_OWEFU</name>
<dbReference type="PANTHER" id="PTHR12308:SF74">
    <property type="entry name" value="ANOCTAMIN"/>
    <property type="match status" value="1"/>
</dbReference>
<evidence type="ECO:0000256" key="1">
    <source>
        <dbReference type="ARBA" id="ARBA00004141"/>
    </source>
</evidence>
<reference evidence="7" key="1">
    <citation type="submission" date="2022-03" db="EMBL/GenBank/DDBJ databases">
        <authorList>
            <person name="Martin C."/>
        </authorList>
    </citation>
    <scope>NUCLEOTIDE SEQUENCE</scope>
</reference>
<dbReference type="Pfam" id="PF04547">
    <property type="entry name" value="Anoctamin"/>
    <property type="match status" value="1"/>
</dbReference>
<keyword evidence="5 6" id="KW-0472">Membrane</keyword>
<sequence length="721" mass="82630">MEEIPPKDSEASSKGSTAQRSFQTYVVLELNYEAPPATVEWLLSHIQSPKSRGGAQLEAITVLNHKGQDNIPVIGSLMGKNDGPSKPEKIVHLSIDTERMLLLAELMEIRKVYADGTLREFLREDRDNFKDSDGTASAPYDDPDTFLTTSEKQRIILHELESVHSTDPEPKIPGCPKLTLYPYESIVRRLIEEGVISKLYPLHEPKILEQLGQKWYAKAGYQPISEIQQYFGETIAMYFAFLGHYTMGLIPPALIGLIYWFTAWEDINKNVFFAIFNLIWTTVFLETWKRTSVQLSYQWGTLNTTQHERPRASYYGDLSVNPVTGYREPHYPKWKRQLKFYFVSLPIIFLCLVFAFCVMVLYFWCQEWVEGYDKAEGTWGSMGVLYLPCVVYGVVIGVMNAGYRKLAVTLNNWENHRLQSAYDNHLIFKLVLHDFVNCFVSLFWVAFYMQDLSRLKYLLTSLLITQQLIGQILEAAVPFYFYRQRAKGVVKLQEGGQEKKQEGGLELVKDGETTESTQDTHKHISESTKRQAELESVMEPFNSVLDDYLEMFLQFGYVFLFSSVFPLAAFWALLNNVTEVRTDAFKLCRIFQRPTAQPTDSIGAWQVAFELMGVISVITNTALIGMSPTVQASLGHLGPVNMLLLFVIVEHMVLGIKVAISYLIPDTPDWVDVALARADYQTKQVWRKQKLQEIHSSRLKQEKESPELTNLRQRKPLITDL</sequence>
<dbReference type="Proteomes" id="UP000749559">
    <property type="component" value="Unassembled WGS sequence"/>
</dbReference>
<keyword evidence="4 6" id="KW-1133">Transmembrane helix</keyword>
<feature type="transmembrane region" description="Helical" evidence="6">
    <location>
        <begin position="384"/>
        <end position="403"/>
    </location>
</feature>
<evidence type="ECO:0000256" key="6">
    <source>
        <dbReference type="RuleBase" id="RU280814"/>
    </source>
</evidence>
<evidence type="ECO:0000256" key="2">
    <source>
        <dbReference type="ARBA" id="ARBA00009671"/>
    </source>
</evidence>
<feature type="transmembrane region" description="Helical" evidence="6">
    <location>
        <begin position="459"/>
        <end position="482"/>
    </location>
</feature>
<organism evidence="7 8">
    <name type="scientific">Owenia fusiformis</name>
    <name type="common">Polychaete worm</name>
    <dbReference type="NCBI Taxonomy" id="6347"/>
    <lineage>
        <taxon>Eukaryota</taxon>
        <taxon>Metazoa</taxon>
        <taxon>Spiralia</taxon>
        <taxon>Lophotrochozoa</taxon>
        <taxon>Annelida</taxon>
        <taxon>Polychaeta</taxon>
        <taxon>Sedentaria</taxon>
        <taxon>Canalipalpata</taxon>
        <taxon>Sabellida</taxon>
        <taxon>Oweniida</taxon>
        <taxon>Oweniidae</taxon>
        <taxon>Owenia</taxon>
    </lineage>
</organism>